<dbReference type="GO" id="GO:0004553">
    <property type="term" value="F:hydrolase activity, hydrolyzing O-glycosyl compounds"/>
    <property type="evidence" value="ECO:0007669"/>
    <property type="project" value="InterPro"/>
</dbReference>
<keyword evidence="2" id="KW-0378">Hydrolase</keyword>
<keyword evidence="2" id="KW-0326">Glycosidase</keyword>
<dbReference type="SUPFAM" id="SSF51011">
    <property type="entry name" value="Glycosyl hydrolase domain"/>
    <property type="match status" value="1"/>
</dbReference>
<protein>
    <submittedName>
        <fullName evidence="6">31 glucosidase</fullName>
    </submittedName>
</protein>
<reference evidence="6" key="1">
    <citation type="submission" date="2023-06" db="EMBL/GenBank/DDBJ databases">
        <title>Genome-scale phylogeny and comparative genomics of the fungal order Sordariales.</title>
        <authorList>
            <consortium name="Lawrence Berkeley National Laboratory"/>
            <person name="Hensen N."/>
            <person name="Bonometti L."/>
            <person name="Westerberg I."/>
            <person name="Brannstrom I.O."/>
            <person name="Guillou S."/>
            <person name="Cros-Aarteil S."/>
            <person name="Calhoun S."/>
            <person name="Haridas S."/>
            <person name="Kuo A."/>
            <person name="Mondo S."/>
            <person name="Pangilinan J."/>
            <person name="Riley R."/>
            <person name="Labutti K."/>
            <person name="Andreopoulos B."/>
            <person name="Lipzen A."/>
            <person name="Chen C."/>
            <person name="Yanf M."/>
            <person name="Daum C."/>
            <person name="Ng V."/>
            <person name="Clum A."/>
            <person name="Steindorff A."/>
            <person name="Ohm R."/>
            <person name="Martin F."/>
            <person name="Silar P."/>
            <person name="Natvig D."/>
            <person name="Lalanne C."/>
            <person name="Gautier V."/>
            <person name="Ament-Velasquez S.L."/>
            <person name="Kruys A."/>
            <person name="Hutchinson M.I."/>
            <person name="Powell A.J."/>
            <person name="Barry K."/>
            <person name="Miller A.N."/>
            <person name="Grigoriev I.V."/>
            <person name="Debuchy R."/>
            <person name="Gladieux P."/>
            <person name="Thoren M.H."/>
            <person name="Johannesson H."/>
        </authorList>
    </citation>
    <scope>NUCLEOTIDE SEQUENCE</scope>
    <source>
        <strain evidence="6">SMH2532-1</strain>
    </source>
</reference>
<dbReference type="SUPFAM" id="SSF74650">
    <property type="entry name" value="Galactose mutarotase-like"/>
    <property type="match status" value="1"/>
</dbReference>
<feature type="domain" description="Glycosyl hydrolase family 31 C-terminal" evidence="5">
    <location>
        <begin position="578"/>
        <end position="663"/>
    </location>
</feature>
<dbReference type="InterPro" id="IPR051816">
    <property type="entry name" value="Glycosyl_Hydrolase_31"/>
</dbReference>
<dbReference type="InterPro" id="IPR025887">
    <property type="entry name" value="Glyco_hydro_31_N_dom"/>
</dbReference>
<dbReference type="PANTHER" id="PTHR43863:SF2">
    <property type="entry name" value="MALTASE-GLUCOAMYLASE"/>
    <property type="match status" value="1"/>
</dbReference>
<dbReference type="InterPro" id="IPR000322">
    <property type="entry name" value="Glyco_hydro_31_TIM"/>
</dbReference>
<dbReference type="CDD" id="cd06591">
    <property type="entry name" value="GH31_xylosidase_XylS"/>
    <property type="match status" value="1"/>
</dbReference>
<feature type="domain" description="Glycoside hydrolase family 31 N-terminal" evidence="4">
    <location>
        <begin position="17"/>
        <end position="188"/>
    </location>
</feature>
<dbReference type="GO" id="GO:0005975">
    <property type="term" value="P:carbohydrate metabolic process"/>
    <property type="evidence" value="ECO:0007669"/>
    <property type="project" value="InterPro"/>
</dbReference>
<evidence type="ECO:0000259" key="3">
    <source>
        <dbReference type="Pfam" id="PF01055"/>
    </source>
</evidence>
<evidence type="ECO:0000313" key="6">
    <source>
        <dbReference type="EMBL" id="KAK0643684.1"/>
    </source>
</evidence>
<evidence type="ECO:0000259" key="4">
    <source>
        <dbReference type="Pfam" id="PF13802"/>
    </source>
</evidence>
<evidence type="ECO:0000259" key="5">
    <source>
        <dbReference type="Pfam" id="PF21365"/>
    </source>
</evidence>
<proteinExistence type="inferred from homology"/>
<dbReference type="AlphaFoldDB" id="A0AA40CNN5"/>
<feature type="domain" description="Glycoside hydrolase family 31 TIM barrel" evidence="3">
    <location>
        <begin position="234"/>
        <end position="567"/>
    </location>
</feature>
<organism evidence="6 7">
    <name type="scientific">Cercophora newfieldiana</name>
    <dbReference type="NCBI Taxonomy" id="92897"/>
    <lineage>
        <taxon>Eukaryota</taxon>
        <taxon>Fungi</taxon>
        <taxon>Dikarya</taxon>
        <taxon>Ascomycota</taxon>
        <taxon>Pezizomycotina</taxon>
        <taxon>Sordariomycetes</taxon>
        <taxon>Sordariomycetidae</taxon>
        <taxon>Sordariales</taxon>
        <taxon>Lasiosphaeriaceae</taxon>
        <taxon>Cercophora</taxon>
    </lineage>
</organism>
<dbReference type="Pfam" id="PF01055">
    <property type="entry name" value="Glyco_hydro_31_2nd"/>
    <property type="match status" value="1"/>
</dbReference>
<keyword evidence="7" id="KW-1185">Reference proteome</keyword>
<dbReference type="InterPro" id="IPR017853">
    <property type="entry name" value="GH"/>
</dbReference>
<name>A0AA40CNN5_9PEZI</name>
<dbReference type="Pfam" id="PF13802">
    <property type="entry name" value="Gal_mutarotas_2"/>
    <property type="match status" value="1"/>
</dbReference>
<dbReference type="InterPro" id="IPR013780">
    <property type="entry name" value="Glyco_hydro_b"/>
</dbReference>
<evidence type="ECO:0000313" key="7">
    <source>
        <dbReference type="Proteomes" id="UP001174936"/>
    </source>
</evidence>
<dbReference type="GO" id="GO:0030246">
    <property type="term" value="F:carbohydrate binding"/>
    <property type="evidence" value="ECO:0007669"/>
    <property type="project" value="InterPro"/>
</dbReference>
<dbReference type="Gene3D" id="3.20.20.80">
    <property type="entry name" value="Glycosidases"/>
    <property type="match status" value="1"/>
</dbReference>
<dbReference type="InterPro" id="IPR011013">
    <property type="entry name" value="Gal_mutarotase_sf_dom"/>
</dbReference>
<dbReference type="Pfam" id="PF21365">
    <property type="entry name" value="Glyco_hydro_31_3rd"/>
    <property type="match status" value="1"/>
</dbReference>
<comment type="similarity">
    <text evidence="1 2">Belongs to the glycosyl hydrolase 31 family.</text>
</comment>
<evidence type="ECO:0000256" key="2">
    <source>
        <dbReference type="RuleBase" id="RU361185"/>
    </source>
</evidence>
<sequence length="666" mass="75451">MFLNDQGALVYRFDSETLRIEAWGPNALRVRVTHEANLPTENWALSEAVPATSPSVEISEQGASIRNGRIKARLSQRGKLVITDEGREGQIILEEFSRDRVDVTDPKASALRLNAREFVPRPGADSYKLTARFESLDENERIYGMGQYQQPCLNLKGTDIELAQRNSQASIPFALSSLGYGLLWNQPAVGRAVFGKNLMTFEALSTRVLDYWIVAADTPAEIVRAYAYVTGKAPPMPEYGLGFWQCKLRYQTQDELLQVAREHKGRGLPMDVLVVDYFHWPTEGDWRFDPTFWPDPDAMIAEVRSLGIELMVSVWPTVDARSENYDHMLASGLLIRQDRGLRVSMGPRIVNHFDATNPAARQFVWDTAKRNYYDKGVRLFWLDEAEPEYSVYDFDIYRYHQGPNLMVGNIYPLEYAKGFYEGMKSVGQDRVVNLVRCAWAGSQKYGALLWSGDVASSWGSFRNQLSAGLNAGIAGIPWWTTDIGGFHGGDPNDPAFRELFVRWFQWGCFCPVFRLHGDREPQQPRLGNSGGSHCLSGAPNEVWSYGEEVYEICKTYLFLREKLRDYVREVMDDAHQHGDPVIRPLFYGFPEDASSWEVTDEYLLGGRYLVAPILVAGQRQRKVWLPRGGNWQLLSAQGERVGEVLEGGVETSVDAPLEYMPVFELV</sequence>
<dbReference type="SUPFAM" id="SSF51445">
    <property type="entry name" value="(Trans)glycosidases"/>
    <property type="match status" value="1"/>
</dbReference>
<dbReference type="CDD" id="cd14752">
    <property type="entry name" value="GH31_N"/>
    <property type="match status" value="1"/>
</dbReference>
<dbReference type="EMBL" id="JAULSV010000005">
    <property type="protein sequence ID" value="KAK0643684.1"/>
    <property type="molecule type" value="Genomic_DNA"/>
</dbReference>
<dbReference type="PANTHER" id="PTHR43863">
    <property type="entry name" value="HYDROLASE, PUTATIVE (AFU_ORTHOLOGUE AFUA_1G03140)-RELATED"/>
    <property type="match status" value="1"/>
</dbReference>
<dbReference type="InterPro" id="IPR048395">
    <property type="entry name" value="Glyco_hydro_31_C"/>
</dbReference>
<comment type="caution">
    <text evidence="6">The sequence shown here is derived from an EMBL/GenBank/DDBJ whole genome shotgun (WGS) entry which is preliminary data.</text>
</comment>
<accession>A0AA40CNN5</accession>
<dbReference type="Proteomes" id="UP001174936">
    <property type="component" value="Unassembled WGS sequence"/>
</dbReference>
<dbReference type="Gene3D" id="2.60.40.1180">
    <property type="entry name" value="Golgi alpha-mannosidase II"/>
    <property type="match status" value="1"/>
</dbReference>
<gene>
    <name evidence="6" type="ORF">B0T16DRAFT_377591</name>
</gene>
<evidence type="ECO:0000256" key="1">
    <source>
        <dbReference type="ARBA" id="ARBA00007806"/>
    </source>
</evidence>
<dbReference type="Gene3D" id="2.60.40.1760">
    <property type="entry name" value="glycosyl hydrolase (family 31)"/>
    <property type="match status" value="1"/>
</dbReference>